<dbReference type="AlphaFoldDB" id="A0A9X5BF63"/>
<comment type="caution">
    <text evidence="1">The sequence shown here is derived from an EMBL/GenBank/DDBJ whole genome shotgun (WGS) entry which is preliminary data.</text>
</comment>
<keyword evidence="2" id="KW-1185">Reference proteome</keyword>
<evidence type="ECO:0000313" key="1">
    <source>
        <dbReference type="EMBL" id="NBJ92673.1"/>
    </source>
</evidence>
<accession>A0A9X5BF63</accession>
<proteinExistence type="predicted"/>
<dbReference type="InterPro" id="IPR036736">
    <property type="entry name" value="ACP-like_sf"/>
</dbReference>
<protein>
    <submittedName>
        <fullName evidence="1">Acyl carrier protein</fullName>
    </submittedName>
</protein>
<evidence type="ECO:0000313" key="2">
    <source>
        <dbReference type="Proteomes" id="UP001154420"/>
    </source>
</evidence>
<reference evidence="1" key="1">
    <citation type="submission" date="2018-09" db="EMBL/GenBank/DDBJ databases">
        <title>Murine metabolic-syndrome-specific gut microbial biobank.</title>
        <authorList>
            <person name="Liu C."/>
        </authorList>
    </citation>
    <scope>NUCLEOTIDE SEQUENCE</scope>
    <source>
        <strain evidence="1">D42-62</strain>
    </source>
</reference>
<dbReference type="Gene3D" id="1.10.1200.10">
    <property type="entry name" value="ACP-like"/>
    <property type="match status" value="1"/>
</dbReference>
<dbReference type="OrthoDB" id="9811033at2"/>
<dbReference type="SUPFAM" id="SSF47336">
    <property type="entry name" value="ACP-like"/>
    <property type="match status" value="1"/>
</dbReference>
<sequence length="79" mass="9296">MCNLEKYDEIFVDVFSIEEKNLNENIVRGAVKDWDSLGHVKLITTIEDVFNIMFDTEDILEFDSYDKGKEILKKYNITV</sequence>
<organism evidence="1 2">
    <name type="scientific">Parablautia muri</name>
    <dbReference type="NCBI Taxonomy" id="2320879"/>
    <lineage>
        <taxon>Bacteria</taxon>
        <taxon>Bacillati</taxon>
        <taxon>Bacillota</taxon>
        <taxon>Clostridia</taxon>
        <taxon>Lachnospirales</taxon>
        <taxon>Lachnospiraceae</taxon>
        <taxon>Parablautia</taxon>
    </lineage>
</organism>
<dbReference type="Proteomes" id="UP001154420">
    <property type="component" value="Unassembled WGS sequence"/>
</dbReference>
<gene>
    <name evidence="1" type="ORF">D5281_08720</name>
</gene>
<name>A0A9X5BF63_9FIRM</name>
<dbReference type="EMBL" id="QZDT01000011">
    <property type="protein sequence ID" value="NBJ92673.1"/>
    <property type="molecule type" value="Genomic_DNA"/>
</dbReference>
<dbReference type="RefSeq" id="WP_160559764.1">
    <property type="nucleotide sequence ID" value="NZ_QZDT01000011.1"/>
</dbReference>